<feature type="compositionally biased region" description="Polar residues" evidence="1">
    <location>
        <begin position="1"/>
        <end position="11"/>
    </location>
</feature>
<dbReference type="Proteomes" id="UP001589575">
    <property type="component" value="Unassembled WGS sequence"/>
</dbReference>
<evidence type="ECO:0000313" key="3">
    <source>
        <dbReference type="Proteomes" id="UP001589575"/>
    </source>
</evidence>
<proteinExistence type="predicted"/>
<gene>
    <name evidence="2" type="ORF">ACFFX0_16115</name>
</gene>
<organism evidence="2 3">
    <name type="scientific">Citricoccus parietis</name>
    <dbReference type="NCBI Taxonomy" id="592307"/>
    <lineage>
        <taxon>Bacteria</taxon>
        <taxon>Bacillati</taxon>
        <taxon>Actinomycetota</taxon>
        <taxon>Actinomycetes</taxon>
        <taxon>Micrococcales</taxon>
        <taxon>Micrococcaceae</taxon>
        <taxon>Citricoccus</taxon>
    </lineage>
</organism>
<protein>
    <submittedName>
        <fullName evidence="2">Uncharacterized protein</fullName>
    </submittedName>
</protein>
<feature type="region of interest" description="Disordered" evidence="1">
    <location>
        <begin position="1"/>
        <end position="84"/>
    </location>
</feature>
<reference evidence="2 3" key="1">
    <citation type="submission" date="2024-09" db="EMBL/GenBank/DDBJ databases">
        <authorList>
            <person name="Sun Q."/>
            <person name="Mori K."/>
        </authorList>
    </citation>
    <scope>NUCLEOTIDE SEQUENCE [LARGE SCALE GENOMIC DNA]</scope>
    <source>
        <strain evidence="2 3">CCM 7609</strain>
    </source>
</reference>
<evidence type="ECO:0000313" key="2">
    <source>
        <dbReference type="EMBL" id="MFB9072640.1"/>
    </source>
</evidence>
<keyword evidence="3" id="KW-1185">Reference proteome</keyword>
<dbReference type="EMBL" id="JBHMFI010000001">
    <property type="protein sequence ID" value="MFB9072640.1"/>
    <property type="molecule type" value="Genomic_DNA"/>
</dbReference>
<evidence type="ECO:0000256" key="1">
    <source>
        <dbReference type="SAM" id="MobiDB-lite"/>
    </source>
</evidence>
<accession>A0ABV5G158</accession>
<name>A0ABV5G158_9MICC</name>
<sequence>MPTWTCSPSRSTHARYPGASLGSITQWKAGSEPSGRSAKTSSAPTSRWRLRLSPRSRATLDRAPSAPTTKRARTRSGPAASSRR</sequence>
<comment type="caution">
    <text evidence="2">The sequence shown here is derived from an EMBL/GenBank/DDBJ whole genome shotgun (WGS) entry which is preliminary data.</text>
</comment>